<keyword evidence="2" id="KW-1185">Reference proteome</keyword>
<name>A0ACC0FDX6_9ERIC</name>
<evidence type="ECO:0000313" key="1">
    <source>
        <dbReference type="EMBL" id="KAI7986729.1"/>
    </source>
</evidence>
<reference evidence="1 2" key="1">
    <citation type="journal article" date="2022" name="Plant J.">
        <title>Chromosome-level genome of Camellia lanceoleosa provides a valuable resource for understanding genome evolution and self-incompatibility.</title>
        <authorList>
            <person name="Gong W."/>
            <person name="Xiao S."/>
            <person name="Wang L."/>
            <person name="Liao Z."/>
            <person name="Chang Y."/>
            <person name="Mo W."/>
            <person name="Hu G."/>
            <person name="Li W."/>
            <person name="Zhao G."/>
            <person name="Zhu H."/>
            <person name="Hu X."/>
            <person name="Ji K."/>
            <person name="Xiang X."/>
            <person name="Song Q."/>
            <person name="Yuan D."/>
            <person name="Jin S."/>
            <person name="Zhang L."/>
        </authorList>
    </citation>
    <scope>NUCLEOTIDE SEQUENCE [LARGE SCALE GENOMIC DNA]</scope>
    <source>
        <strain evidence="1">SQ_2022a</strain>
    </source>
</reference>
<gene>
    <name evidence="1" type="ORF">LOK49_LG14G00747</name>
</gene>
<evidence type="ECO:0000313" key="2">
    <source>
        <dbReference type="Proteomes" id="UP001060215"/>
    </source>
</evidence>
<dbReference type="Proteomes" id="UP001060215">
    <property type="component" value="Chromosome 15"/>
</dbReference>
<protein>
    <submittedName>
        <fullName evidence="1">Uncharacterized protein</fullName>
    </submittedName>
</protein>
<dbReference type="EMBL" id="CM045772">
    <property type="protein sequence ID" value="KAI7986729.1"/>
    <property type="molecule type" value="Genomic_DNA"/>
</dbReference>
<accession>A0ACC0FDX6</accession>
<proteinExistence type="predicted"/>
<comment type="caution">
    <text evidence="1">The sequence shown here is derived from an EMBL/GenBank/DDBJ whole genome shotgun (WGS) entry which is preliminary data.</text>
</comment>
<organism evidence="1 2">
    <name type="scientific">Camellia lanceoleosa</name>
    <dbReference type="NCBI Taxonomy" id="1840588"/>
    <lineage>
        <taxon>Eukaryota</taxon>
        <taxon>Viridiplantae</taxon>
        <taxon>Streptophyta</taxon>
        <taxon>Embryophyta</taxon>
        <taxon>Tracheophyta</taxon>
        <taxon>Spermatophyta</taxon>
        <taxon>Magnoliopsida</taxon>
        <taxon>eudicotyledons</taxon>
        <taxon>Gunneridae</taxon>
        <taxon>Pentapetalae</taxon>
        <taxon>asterids</taxon>
        <taxon>Ericales</taxon>
        <taxon>Theaceae</taxon>
        <taxon>Camellia</taxon>
    </lineage>
</organism>
<sequence length="140" mass="15880">MNHYGIQNTIVRVSSLNSNVFDWMIVRKILGIPYFAPLPNFPNSVSMKLLIWNCRGADNKVFRRTMKELEKNHKPSIIVLMETKIDLSSMSLFFNKLGFTASSHVDPVGRSGSIWVLWDPFKATVKAHEVNAQVIQDSTG</sequence>